<keyword evidence="3" id="KW-1185">Reference proteome</keyword>
<dbReference type="SMR" id="A2GB90"/>
<dbReference type="InParanoid" id="A2GB90"/>
<proteinExistence type="predicted"/>
<accession>A2GB90</accession>
<keyword evidence="1" id="KW-1133">Transmembrane helix</keyword>
<dbReference type="AlphaFoldDB" id="A2GB90"/>
<dbReference type="Gene3D" id="3.40.30.10">
    <property type="entry name" value="Glutaredoxin"/>
    <property type="match status" value="1"/>
</dbReference>
<dbReference type="OrthoDB" id="10610785at2759"/>
<keyword evidence="1" id="KW-0472">Membrane</keyword>
<dbReference type="SUPFAM" id="SSF52833">
    <property type="entry name" value="Thioredoxin-like"/>
    <property type="match status" value="1"/>
</dbReference>
<evidence type="ECO:0000256" key="1">
    <source>
        <dbReference type="SAM" id="Phobius"/>
    </source>
</evidence>
<name>A2GB90_TRIV3</name>
<dbReference type="RefSeq" id="XP_001298510.1">
    <property type="nucleotide sequence ID" value="XM_001298509.1"/>
</dbReference>
<evidence type="ECO:0008006" key="4">
    <source>
        <dbReference type="Google" id="ProtNLM"/>
    </source>
</evidence>
<evidence type="ECO:0000313" key="3">
    <source>
        <dbReference type="Proteomes" id="UP000001542"/>
    </source>
</evidence>
<organism evidence="2 3">
    <name type="scientific">Trichomonas vaginalis (strain ATCC PRA-98 / G3)</name>
    <dbReference type="NCBI Taxonomy" id="412133"/>
    <lineage>
        <taxon>Eukaryota</taxon>
        <taxon>Metamonada</taxon>
        <taxon>Parabasalia</taxon>
        <taxon>Trichomonadida</taxon>
        <taxon>Trichomonadidae</taxon>
        <taxon>Trichomonas</taxon>
    </lineage>
</organism>
<sequence>MFAFLIHGIQAEFIRFSYKKYLKLKEKSFEKPIFAIAYSPYCGHCTEIPNESMIFRQRNNKRDDFYFTLLNCGEGDACSHFTVPHTPYQVIIQGDEKDYWPETKTHTALEWEEFVNKTLQPHLTKIQDQSEIENYKSNLTEGGTLFYLQVQSESSIAFKLYQKIAKQYYIYQDIFLYQIVPYKTEKVIAYTSPNCPIEYNQLSLLQGFVDEYKFGGAHRYLYNELANLHHSQVPSAVLLVEDTYTSTKINDGLKNDILDIADKHCGVKTGWMSFQYNEGFLKDHKIHDDEMPLLVYHGNNCLNYYRGRMSDVIDTDFMNLSISGQLCGKNYNNVDGSENITVLDDKKGLPKTLWWKAKISGWTLAVIYMSSAFAILASLAVLTPYRSKSRNTEKLG</sequence>
<protein>
    <recommendedName>
        <fullName evidence="4">Thioredoxin domain-containing protein</fullName>
    </recommendedName>
</protein>
<dbReference type="InterPro" id="IPR036249">
    <property type="entry name" value="Thioredoxin-like_sf"/>
</dbReference>
<dbReference type="VEuPathDB" id="TrichDB:TVAG_259560"/>
<evidence type="ECO:0000313" key="2">
    <source>
        <dbReference type="EMBL" id="EAX85580.1"/>
    </source>
</evidence>
<reference evidence="2" key="2">
    <citation type="journal article" date="2007" name="Science">
        <title>Draft genome sequence of the sexually transmitted pathogen Trichomonas vaginalis.</title>
        <authorList>
            <person name="Carlton J.M."/>
            <person name="Hirt R.P."/>
            <person name="Silva J.C."/>
            <person name="Delcher A.L."/>
            <person name="Schatz M."/>
            <person name="Zhao Q."/>
            <person name="Wortman J.R."/>
            <person name="Bidwell S.L."/>
            <person name="Alsmark U.C.M."/>
            <person name="Besteiro S."/>
            <person name="Sicheritz-Ponten T."/>
            <person name="Noel C.J."/>
            <person name="Dacks J.B."/>
            <person name="Foster P.G."/>
            <person name="Simillion C."/>
            <person name="Van de Peer Y."/>
            <person name="Miranda-Saavedra D."/>
            <person name="Barton G.J."/>
            <person name="Westrop G.D."/>
            <person name="Mueller S."/>
            <person name="Dessi D."/>
            <person name="Fiori P.L."/>
            <person name="Ren Q."/>
            <person name="Paulsen I."/>
            <person name="Zhang H."/>
            <person name="Bastida-Corcuera F.D."/>
            <person name="Simoes-Barbosa A."/>
            <person name="Brown M.T."/>
            <person name="Hayes R.D."/>
            <person name="Mukherjee M."/>
            <person name="Okumura C.Y."/>
            <person name="Schneider R."/>
            <person name="Smith A.J."/>
            <person name="Vanacova S."/>
            <person name="Villalvazo M."/>
            <person name="Haas B.J."/>
            <person name="Pertea M."/>
            <person name="Feldblyum T.V."/>
            <person name="Utterback T.R."/>
            <person name="Shu C.L."/>
            <person name="Osoegawa K."/>
            <person name="de Jong P.J."/>
            <person name="Hrdy I."/>
            <person name="Horvathova L."/>
            <person name="Zubacova Z."/>
            <person name="Dolezal P."/>
            <person name="Malik S.B."/>
            <person name="Logsdon J.M. Jr."/>
            <person name="Henze K."/>
            <person name="Gupta A."/>
            <person name="Wang C.C."/>
            <person name="Dunne R.L."/>
            <person name="Upcroft J.A."/>
            <person name="Upcroft P."/>
            <person name="White O."/>
            <person name="Salzberg S.L."/>
            <person name="Tang P."/>
            <person name="Chiu C.-H."/>
            <person name="Lee Y.-S."/>
            <person name="Embley T.M."/>
            <person name="Coombs G.H."/>
            <person name="Mottram J.C."/>
            <person name="Tachezy J."/>
            <person name="Fraser-Liggett C.M."/>
            <person name="Johnson P.J."/>
        </authorList>
    </citation>
    <scope>NUCLEOTIDE SEQUENCE [LARGE SCALE GENOMIC DNA]</scope>
    <source>
        <strain evidence="2">G3</strain>
    </source>
</reference>
<dbReference type="Proteomes" id="UP000001542">
    <property type="component" value="Unassembled WGS sequence"/>
</dbReference>
<gene>
    <name evidence="2" type="ORF">TVAG_259560</name>
</gene>
<dbReference type="KEGG" id="tva:4743221"/>
<feature type="transmembrane region" description="Helical" evidence="1">
    <location>
        <begin position="359"/>
        <end position="382"/>
    </location>
</feature>
<dbReference type="EMBL" id="DS114892">
    <property type="protein sequence ID" value="EAX85580.1"/>
    <property type="molecule type" value="Genomic_DNA"/>
</dbReference>
<dbReference type="VEuPathDB" id="TrichDB:TVAGG3_0002710"/>
<keyword evidence="1" id="KW-0812">Transmembrane</keyword>
<reference evidence="2" key="1">
    <citation type="submission" date="2006-10" db="EMBL/GenBank/DDBJ databases">
        <authorList>
            <person name="Amadeo P."/>
            <person name="Zhao Q."/>
            <person name="Wortman J."/>
            <person name="Fraser-Liggett C."/>
            <person name="Carlton J."/>
        </authorList>
    </citation>
    <scope>NUCLEOTIDE SEQUENCE</scope>
    <source>
        <strain evidence="2">G3</strain>
    </source>
</reference>